<evidence type="ECO:0000313" key="2">
    <source>
        <dbReference type="Proteomes" id="UP000004897"/>
    </source>
</evidence>
<reference evidence="1 2" key="1">
    <citation type="submission" date="2011-08" db="EMBL/GenBank/DDBJ databases">
        <title>The Genome Sequence of Rothia mucilaginosa M508.</title>
        <authorList>
            <consortium name="The Broad Institute Genome Sequencing Platform"/>
            <consortium name="The Broad Institute Genome Sequencing Center for Infectious Disease"/>
            <person name="Earl A."/>
            <person name="Ward D."/>
            <person name="Feldgarden M."/>
            <person name="Gevers D."/>
            <person name="Sibley C.D."/>
            <person name="Field T.R."/>
            <person name="Grinwis M."/>
            <person name="Eshaghurshan C.S."/>
            <person name="Surette M.G."/>
            <person name="Young S.K."/>
            <person name="Zeng Q."/>
            <person name="Gargeya S."/>
            <person name="Fitzgerald M."/>
            <person name="Haas B."/>
            <person name="Abouelleil A."/>
            <person name="Alvarado L."/>
            <person name="Arachchi H.M."/>
            <person name="Berlin A."/>
            <person name="Brown A."/>
            <person name="Chapman S.B."/>
            <person name="Chen Z."/>
            <person name="Dunbar C."/>
            <person name="Freedman E."/>
            <person name="Gearin G."/>
            <person name="Gellesch M."/>
            <person name="Goldberg J."/>
            <person name="Griggs A."/>
            <person name="Gujja S."/>
            <person name="Heiman D."/>
            <person name="Howarth C."/>
            <person name="Larson L."/>
            <person name="Lui A."/>
            <person name="MacDonald P.J.P."/>
            <person name="Montmayeur A."/>
            <person name="Murphy C."/>
            <person name="Neiman D."/>
            <person name="Pearson M."/>
            <person name="Priest M."/>
            <person name="Roberts A."/>
            <person name="Saif S."/>
            <person name="Shea T."/>
            <person name="Shenoy N."/>
            <person name="Sisk P."/>
            <person name="Stolte C."/>
            <person name="Sykes S."/>
            <person name="Wortman J."/>
            <person name="Nusbaum C."/>
            <person name="Birren B."/>
        </authorList>
    </citation>
    <scope>NUCLEOTIDE SEQUENCE [LARGE SCALE GENOMIC DNA]</scope>
    <source>
        <strain evidence="1 2">M508</strain>
    </source>
</reference>
<proteinExistence type="predicted"/>
<sequence length="380" mass="41213">MTTFVDIHALQTLPPSNINRDETGSPKSAFFGGVQRQRVSSQAWKSVIRRDFESHLDRSKLGVRTRLVADKVVARILDIAPEFDADSAEEAVIEAFTAVKNPKNKKKYVKLERQEGEKRISDRAVSSAALFLSNQQIDKLAQAIIEANGEKIPPKQVQEMLNTEHGIEIALFGRMLADAPDFNVDAACQVAHALSVHGTEPDFDYYTAVDDVVRSAGDSTGASMIGTIEMASSTLYRYANINLDALITNLGDTSASVEATLAFVRAFVGSMPTGKQNSFAARTLPDAVIVTVRNDRPISYVNAFEKAITEVEGRRVVAARALASEAKNIEEAYGYEPVASYVLALGDLKEELAGLGESVSLKGLLESLEAQLTALTSQES</sequence>
<dbReference type="EMBL" id="ACSB01000008">
    <property type="protein sequence ID" value="EHB88007.1"/>
    <property type="molecule type" value="Genomic_DNA"/>
</dbReference>
<comment type="caution">
    <text evidence="1">The sequence shown here is derived from an EMBL/GenBank/DDBJ whole genome shotgun (WGS) entry which is preliminary data.</text>
</comment>
<dbReference type="InterPro" id="IPR010148">
    <property type="entry name" value="CRISPR-assoc_prot_CT1975"/>
</dbReference>
<dbReference type="Proteomes" id="UP000004897">
    <property type="component" value="Unassembled WGS sequence"/>
</dbReference>
<dbReference type="NCBIfam" id="TIGR01869">
    <property type="entry name" value="casC_Cse4"/>
    <property type="match status" value="1"/>
</dbReference>
<organism evidence="1 2">
    <name type="scientific">Rothia mucilaginosa M508</name>
    <dbReference type="NCBI Taxonomy" id="563033"/>
    <lineage>
        <taxon>Bacteria</taxon>
        <taxon>Bacillati</taxon>
        <taxon>Actinomycetota</taxon>
        <taxon>Actinomycetes</taxon>
        <taxon>Micrococcales</taxon>
        <taxon>Micrococcaceae</taxon>
        <taxon>Rothia</taxon>
    </lineage>
</organism>
<name>G5ES70_9MICC</name>
<dbReference type="AlphaFoldDB" id="G5ES70"/>
<accession>G5ES70</accession>
<gene>
    <name evidence="1" type="ORF">HMPREF0737_01130</name>
</gene>
<dbReference type="Pfam" id="PF09344">
    <property type="entry name" value="Cas_CT1975"/>
    <property type="match status" value="1"/>
</dbReference>
<evidence type="ECO:0000313" key="1">
    <source>
        <dbReference type="EMBL" id="EHB88007.1"/>
    </source>
</evidence>
<dbReference type="HOGENOM" id="CLU_044824_0_0_11"/>
<protein>
    <submittedName>
        <fullName evidence="1">Cse4 family CRISPR-associated protein</fullName>
    </submittedName>
</protein>
<dbReference type="RefSeq" id="WP_005506338.1">
    <property type="nucleotide sequence ID" value="NZ_JH370351.1"/>
</dbReference>
<dbReference type="PATRIC" id="fig|563033.4.peg.1123"/>